<gene>
    <name evidence="16" type="ORF">GCM10008025_05050</name>
</gene>
<accession>A0A916RPF1</accession>
<feature type="binding site" evidence="14">
    <location>
        <position position="240"/>
    </location>
    <ligand>
        <name>ATP</name>
        <dbReference type="ChEBI" id="CHEBI:30616"/>
    </ligand>
</feature>
<sequence length="344" mass="36870">MIETKRWNVDTNKEQNERMIIEAANELTSGGTVAFPTETVYGLGADATNEEAVAKIFKAKGRPQDNPLIAHVATKEQLMQLVNDVPAYVDKLIETFSPGPITYVLTSNGTSAANVTAGLSTVGVRIPSHPVALALLRACNTPIAAPSANLSGKPSPTTADHVWEDLAGRINGLVDGGPTGVGVESTVVDCTQDIPIILRPGGISKEELEEVVGTVMVDPALLHADSKEKPKAPGMKYRHYSPDVPMWLVEGGSARLQAVYDELVAEGKQVGILANRNTLEKLEVQQSISLGESLEDVAASLYDGLRKYKQGDVDIILCETYPQIGIGQAIMNRLKKAASRYVEE</sequence>
<dbReference type="PROSITE" id="PS51163">
    <property type="entry name" value="YRDC"/>
    <property type="match status" value="1"/>
</dbReference>
<evidence type="ECO:0000256" key="5">
    <source>
        <dbReference type="ARBA" id="ARBA00022490"/>
    </source>
</evidence>
<keyword evidence="9 13" id="KW-0547">Nucleotide-binding</keyword>
<dbReference type="SUPFAM" id="SSF55821">
    <property type="entry name" value="YrdC/RibB"/>
    <property type="match status" value="1"/>
</dbReference>
<dbReference type="GO" id="GO:0005737">
    <property type="term" value="C:cytoplasm"/>
    <property type="evidence" value="ECO:0007669"/>
    <property type="project" value="UniProtKB-SubCell"/>
</dbReference>
<dbReference type="NCBIfam" id="TIGR00057">
    <property type="entry name" value="L-threonylcarbamoyladenylate synthase"/>
    <property type="match status" value="1"/>
</dbReference>
<feature type="binding site" evidence="14">
    <location>
        <position position="155"/>
    </location>
    <ligand>
        <name>ATP</name>
        <dbReference type="ChEBI" id="CHEBI:30616"/>
    </ligand>
</feature>
<evidence type="ECO:0000256" key="10">
    <source>
        <dbReference type="ARBA" id="ARBA00022840"/>
    </source>
</evidence>
<dbReference type="GO" id="GO:0008033">
    <property type="term" value="P:tRNA processing"/>
    <property type="evidence" value="ECO:0007669"/>
    <property type="project" value="UniProtKB-KW"/>
</dbReference>
<comment type="similarity">
    <text evidence="2 13">Belongs to the SUA5 family.</text>
</comment>
<evidence type="ECO:0000256" key="2">
    <source>
        <dbReference type="ARBA" id="ARBA00007663"/>
    </source>
</evidence>
<dbReference type="GO" id="GO:0061710">
    <property type="term" value="F:L-threonylcarbamoyladenylate synthase"/>
    <property type="evidence" value="ECO:0007669"/>
    <property type="project" value="UniProtKB-EC"/>
</dbReference>
<reference evidence="16" key="1">
    <citation type="journal article" date="2014" name="Int. J. Syst. Evol. Microbiol.">
        <title>Complete genome sequence of Corynebacterium casei LMG S-19264T (=DSM 44701T), isolated from a smear-ripened cheese.</title>
        <authorList>
            <consortium name="US DOE Joint Genome Institute (JGI-PGF)"/>
            <person name="Walter F."/>
            <person name="Albersmeier A."/>
            <person name="Kalinowski J."/>
            <person name="Ruckert C."/>
        </authorList>
    </citation>
    <scope>NUCLEOTIDE SEQUENCE</scope>
    <source>
        <strain evidence="16">CGMCC 1.12408</strain>
    </source>
</reference>
<evidence type="ECO:0000256" key="9">
    <source>
        <dbReference type="ARBA" id="ARBA00022741"/>
    </source>
</evidence>
<keyword evidence="10 13" id="KW-0067">ATP-binding</keyword>
<evidence type="ECO:0000256" key="3">
    <source>
        <dbReference type="ARBA" id="ARBA00012584"/>
    </source>
</evidence>
<dbReference type="Proteomes" id="UP000613512">
    <property type="component" value="Unassembled WGS sequence"/>
</dbReference>
<dbReference type="Gene3D" id="3.40.50.11030">
    <property type="entry name" value="Threonylcarbamoyl-AMP synthase, C-terminal domain"/>
    <property type="match status" value="1"/>
</dbReference>
<reference evidence="16" key="2">
    <citation type="submission" date="2020-09" db="EMBL/GenBank/DDBJ databases">
        <authorList>
            <person name="Sun Q."/>
            <person name="Zhou Y."/>
        </authorList>
    </citation>
    <scope>NUCLEOTIDE SEQUENCE</scope>
    <source>
        <strain evidence="16">CGMCC 1.12408</strain>
    </source>
</reference>
<evidence type="ECO:0000313" key="16">
    <source>
        <dbReference type="EMBL" id="GGA64218.1"/>
    </source>
</evidence>
<evidence type="ECO:0000256" key="6">
    <source>
        <dbReference type="ARBA" id="ARBA00022679"/>
    </source>
</evidence>
<evidence type="ECO:0000256" key="4">
    <source>
        <dbReference type="ARBA" id="ARBA00015492"/>
    </source>
</evidence>
<dbReference type="AlphaFoldDB" id="A0A916RPF1"/>
<dbReference type="InterPro" id="IPR050156">
    <property type="entry name" value="TC-AMP_synthase_SUA5"/>
</dbReference>
<dbReference type="PANTHER" id="PTHR17490">
    <property type="entry name" value="SUA5"/>
    <property type="match status" value="1"/>
</dbReference>
<dbReference type="EMBL" id="BMEY01000002">
    <property type="protein sequence ID" value="GGA64218.1"/>
    <property type="molecule type" value="Genomic_DNA"/>
</dbReference>
<keyword evidence="7 13" id="KW-0819">tRNA processing</keyword>
<dbReference type="Pfam" id="PF01300">
    <property type="entry name" value="Sua5_yciO_yrdC"/>
    <property type="match status" value="1"/>
</dbReference>
<dbReference type="Pfam" id="PF03481">
    <property type="entry name" value="Sua5_C"/>
    <property type="match status" value="1"/>
</dbReference>
<dbReference type="PANTHER" id="PTHR17490:SF16">
    <property type="entry name" value="THREONYLCARBAMOYL-AMP SYNTHASE"/>
    <property type="match status" value="1"/>
</dbReference>
<comment type="function">
    <text evidence="13">Required for the formation of a threonylcarbamoyl group on adenosine at position 37 (t(6)A37) in tRNAs that read codons beginning with adenine.</text>
</comment>
<keyword evidence="6 13" id="KW-0808">Transferase</keyword>
<name>A0A916RPF1_9BACI</name>
<proteinExistence type="inferred from homology"/>
<evidence type="ECO:0000256" key="14">
    <source>
        <dbReference type="PIRSR" id="PIRSR004930-1"/>
    </source>
</evidence>
<dbReference type="GO" id="GO:0005524">
    <property type="term" value="F:ATP binding"/>
    <property type="evidence" value="ECO:0007669"/>
    <property type="project" value="UniProtKB-UniRule"/>
</dbReference>
<dbReference type="GO" id="GO:0006450">
    <property type="term" value="P:regulation of translational fidelity"/>
    <property type="evidence" value="ECO:0007669"/>
    <property type="project" value="TreeGrafter"/>
</dbReference>
<dbReference type="InterPro" id="IPR006070">
    <property type="entry name" value="Sua5-like_dom"/>
</dbReference>
<keyword evidence="8 13" id="KW-0548">Nucleotidyltransferase</keyword>
<evidence type="ECO:0000256" key="1">
    <source>
        <dbReference type="ARBA" id="ARBA00004496"/>
    </source>
</evidence>
<comment type="caution">
    <text evidence="16">The sequence shown here is derived from an EMBL/GenBank/DDBJ whole genome shotgun (WGS) entry which is preliminary data.</text>
</comment>
<feature type="binding site" evidence="14">
    <location>
        <position position="199"/>
    </location>
    <ligand>
        <name>ATP</name>
        <dbReference type="ChEBI" id="CHEBI:30616"/>
    </ligand>
</feature>
<feature type="binding site" evidence="14">
    <location>
        <position position="147"/>
    </location>
    <ligand>
        <name>ATP</name>
        <dbReference type="ChEBI" id="CHEBI:30616"/>
    </ligand>
</feature>
<comment type="catalytic activity">
    <reaction evidence="12 13">
        <text>L-threonine + hydrogencarbonate + ATP = L-threonylcarbamoyladenylate + diphosphate + H2O</text>
        <dbReference type="Rhea" id="RHEA:36407"/>
        <dbReference type="ChEBI" id="CHEBI:15377"/>
        <dbReference type="ChEBI" id="CHEBI:17544"/>
        <dbReference type="ChEBI" id="CHEBI:30616"/>
        <dbReference type="ChEBI" id="CHEBI:33019"/>
        <dbReference type="ChEBI" id="CHEBI:57926"/>
        <dbReference type="ChEBI" id="CHEBI:73682"/>
        <dbReference type="EC" id="2.7.7.87"/>
    </reaction>
</comment>
<evidence type="ECO:0000256" key="13">
    <source>
        <dbReference type="PIRNR" id="PIRNR004930"/>
    </source>
</evidence>
<dbReference type="InterPro" id="IPR038385">
    <property type="entry name" value="Sua5/YwlC_C"/>
</dbReference>
<feature type="binding site" evidence="14">
    <location>
        <position position="62"/>
    </location>
    <ligand>
        <name>ATP</name>
        <dbReference type="ChEBI" id="CHEBI:30616"/>
    </ligand>
</feature>
<dbReference type="GO" id="GO:0003725">
    <property type="term" value="F:double-stranded RNA binding"/>
    <property type="evidence" value="ECO:0007669"/>
    <property type="project" value="UniProtKB-UniRule"/>
</dbReference>
<feature type="binding site" evidence="14">
    <location>
        <position position="125"/>
    </location>
    <ligand>
        <name>L-threonine</name>
        <dbReference type="ChEBI" id="CHEBI:57926"/>
    </ligand>
</feature>
<organism evidence="16 17">
    <name type="scientific">Ornithinibacillus halotolerans</name>
    <dbReference type="NCBI Taxonomy" id="1274357"/>
    <lineage>
        <taxon>Bacteria</taxon>
        <taxon>Bacillati</taxon>
        <taxon>Bacillota</taxon>
        <taxon>Bacilli</taxon>
        <taxon>Bacillales</taxon>
        <taxon>Bacillaceae</taxon>
        <taxon>Ornithinibacillus</taxon>
    </lineage>
</organism>
<evidence type="ECO:0000256" key="12">
    <source>
        <dbReference type="ARBA" id="ARBA00048366"/>
    </source>
</evidence>
<protein>
    <recommendedName>
        <fullName evidence="4 13">Threonylcarbamoyl-AMP synthase</fullName>
        <shortName evidence="13">TC-AMP synthase</shortName>
        <ecNumber evidence="3 13">2.7.7.87</ecNumber>
    </recommendedName>
    <alternativeName>
        <fullName evidence="11 13">L-threonylcarbamoyladenylate synthase</fullName>
    </alternativeName>
</protein>
<dbReference type="InterPro" id="IPR017945">
    <property type="entry name" value="DHBP_synth_RibB-like_a/b_dom"/>
</dbReference>
<comment type="subcellular location">
    <subcellularLocation>
        <location evidence="1 13">Cytoplasm</location>
    </subcellularLocation>
</comment>
<evidence type="ECO:0000256" key="11">
    <source>
        <dbReference type="ARBA" id="ARBA00029774"/>
    </source>
</evidence>
<keyword evidence="5 13" id="KW-0963">Cytoplasm</keyword>
<dbReference type="PIRSF" id="PIRSF004930">
    <property type="entry name" value="Tln_factor_SUA5"/>
    <property type="match status" value="1"/>
</dbReference>
<feature type="binding site" evidence="14">
    <location>
        <position position="39"/>
    </location>
    <ligand>
        <name>L-threonine</name>
        <dbReference type="ChEBI" id="CHEBI:57926"/>
    </ligand>
</feature>
<dbReference type="EC" id="2.7.7.87" evidence="3 13"/>
<dbReference type="Gene3D" id="3.90.870.10">
    <property type="entry name" value="DHBP synthase"/>
    <property type="match status" value="1"/>
</dbReference>
<feature type="binding site" evidence="14">
    <location>
        <position position="145"/>
    </location>
    <ligand>
        <name>L-threonine</name>
        <dbReference type="ChEBI" id="CHEBI:57926"/>
    </ligand>
</feature>
<feature type="binding site" evidence="14">
    <location>
        <position position="66"/>
    </location>
    <ligand>
        <name>ATP</name>
        <dbReference type="ChEBI" id="CHEBI:30616"/>
    </ligand>
</feature>
<evidence type="ECO:0000313" key="17">
    <source>
        <dbReference type="Proteomes" id="UP000613512"/>
    </source>
</evidence>
<evidence type="ECO:0000259" key="15">
    <source>
        <dbReference type="PROSITE" id="PS51163"/>
    </source>
</evidence>
<evidence type="ECO:0000256" key="7">
    <source>
        <dbReference type="ARBA" id="ARBA00022694"/>
    </source>
</evidence>
<dbReference type="FunFam" id="3.90.870.10:FF:000008">
    <property type="entry name" value="Threonylcarbamoyl-AMP synthase"/>
    <property type="match status" value="1"/>
</dbReference>
<dbReference type="RefSeq" id="WP_188383119.1">
    <property type="nucleotide sequence ID" value="NZ_BMEY01000002.1"/>
</dbReference>
<dbReference type="InterPro" id="IPR005145">
    <property type="entry name" value="Sua5_C"/>
</dbReference>
<dbReference type="InterPro" id="IPR010923">
    <property type="entry name" value="T(6)A37_SUA5"/>
</dbReference>
<feature type="binding site" evidence="14">
    <location>
        <position position="185"/>
    </location>
    <ligand>
        <name>L-threonine</name>
        <dbReference type="ChEBI" id="CHEBI:57926"/>
    </ligand>
</feature>
<feature type="binding site" evidence="14">
    <location>
        <position position="121"/>
    </location>
    <ligand>
        <name>ATP</name>
        <dbReference type="ChEBI" id="CHEBI:30616"/>
    </ligand>
</feature>
<feature type="binding site" evidence="14">
    <location>
        <position position="71"/>
    </location>
    <ligand>
        <name>L-threonine</name>
        <dbReference type="ChEBI" id="CHEBI:57926"/>
    </ligand>
</feature>
<keyword evidence="17" id="KW-1185">Reference proteome</keyword>
<dbReference type="GO" id="GO:0000049">
    <property type="term" value="F:tRNA binding"/>
    <property type="evidence" value="ECO:0007669"/>
    <property type="project" value="TreeGrafter"/>
</dbReference>
<evidence type="ECO:0000256" key="8">
    <source>
        <dbReference type="ARBA" id="ARBA00022695"/>
    </source>
</evidence>
<feature type="domain" description="YrdC-like" evidence="15">
    <location>
        <begin position="17"/>
        <end position="203"/>
    </location>
</feature>